<evidence type="ECO:0000313" key="20">
    <source>
        <dbReference type="Proteomes" id="UP000238479"/>
    </source>
</evidence>
<comment type="subcellular location">
    <subcellularLocation>
        <location evidence="1">Membrane</location>
        <topology evidence="1">Single-pass type I membrane protein</topology>
    </subcellularLocation>
</comment>
<dbReference type="FunFam" id="1.10.510.10:FF:000453">
    <property type="entry name" value="LRR receptor-like serine/threonine-protein kinase HSL2"/>
    <property type="match status" value="1"/>
</dbReference>
<dbReference type="CDD" id="cd14066">
    <property type="entry name" value="STKc_IRAK"/>
    <property type="match status" value="1"/>
</dbReference>
<dbReference type="GO" id="GO:0005524">
    <property type="term" value="F:ATP binding"/>
    <property type="evidence" value="ECO:0007669"/>
    <property type="project" value="UniProtKB-UniRule"/>
</dbReference>
<evidence type="ECO:0000256" key="13">
    <source>
        <dbReference type="ARBA" id="ARBA00023136"/>
    </source>
</evidence>
<dbReference type="FunFam" id="3.30.200.20:FF:000328">
    <property type="entry name" value="Leucine-rich repeat protein kinase family protein"/>
    <property type="match status" value="1"/>
</dbReference>
<evidence type="ECO:0000256" key="3">
    <source>
        <dbReference type="ARBA" id="ARBA00022527"/>
    </source>
</evidence>
<keyword evidence="20" id="KW-1185">Reference proteome</keyword>
<dbReference type="EC" id="2.7.11.1" evidence="2"/>
<evidence type="ECO:0000256" key="14">
    <source>
        <dbReference type="ARBA" id="ARBA00023170"/>
    </source>
</evidence>
<dbReference type="SMART" id="SM00220">
    <property type="entry name" value="S_TKc"/>
    <property type="match status" value="1"/>
</dbReference>
<evidence type="ECO:0000256" key="12">
    <source>
        <dbReference type="ARBA" id="ARBA00022989"/>
    </source>
</evidence>
<dbReference type="InterPro" id="IPR001245">
    <property type="entry name" value="Ser-Thr/Tyr_kinase_cat_dom"/>
</dbReference>
<dbReference type="InterPro" id="IPR001611">
    <property type="entry name" value="Leu-rich_rpt"/>
</dbReference>
<keyword evidence="13 17" id="KW-0472">Membrane</keyword>
<dbReference type="InterPro" id="IPR000719">
    <property type="entry name" value="Prot_kinase_dom"/>
</dbReference>
<dbReference type="FunFam" id="3.80.10.10:FF:000363">
    <property type="entry name" value="Leucine-rich repeat family protein"/>
    <property type="match status" value="1"/>
</dbReference>
<sequence length="870" mass="94844">MQILMDEWNIKPPSWVSADPCDGWEGIKCTNSRITALVLADMGLKGQLPTDIELNLSFNKGLTGQLRASIGKLTKLVHLNLVGCSFFGPIPDAIGSLTKLSYLSLKNNSFSGPIPPSIGNLANLTFIDLSDNKLQGSIPVSNGTTLGLDKLLKARHFHFGNNQLSGPIPPRLFSSTMAMIHLIFDRNNLSGSIPSTVGLVQTLLAVHLSNNMLTGPMPNLTGMNSLNYVDLSNNTFAVSEVPTWFSTLKLLTTLMMENTGLQGEVPRALFGFGNLETVVLRNNLLSGLLDVGNSSNQLQLIDLQRNFITELAPSKEGSNYTLILVNNPICEGSQTNNYCIVSPTNAPNEMSPTLSNCTAVACPSGQVSSPNCKCASPYRGTLVFIFVSFSNLGNFSYYRELEKAIMKSCQSFNLPVDSVSLGRPSWGSSFHLELVIEVFPSGDQVRFNQTGASAIASVLSNQTLEGRPIFFGPYSPAGSNKGLIIGASIGGSVLLLLIVLVGFYALYQKRRGDSPSRGSILMTGVSNVSGPQLKGARLFSFEELKKYTNGFSEENDIGSGGYGQVYRGTLPMGQTVAIKRAKRESMQGAPEFKAEVELLSRVHHKNLVSLVGFCLDQGEQMLVYEYVQNGDLLDSLLGKSGIRLDWMRRLKVALGAAKGLAYLHEHANPTIIHRDIKSNNILLDKDLEAKVADFGLSKSMADSGKDYVTTQVKGTMGYLDPEYYMTQQLTEKSDVYSFGVVMLELITARRPIERGKYIVRVVQSAMDKSKDLYNLHEVLDPAIDLENDQLKGLEMFVNLAMLCVDELRAKRPSMGAVVKEIENIIQISATNWNAGANSAATSASYEDVSREVSKDLYSVLDYSVAVQGRR</sequence>
<organism evidence="19 20">
    <name type="scientific">Rosa chinensis</name>
    <name type="common">China rose</name>
    <dbReference type="NCBI Taxonomy" id="74649"/>
    <lineage>
        <taxon>Eukaryota</taxon>
        <taxon>Viridiplantae</taxon>
        <taxon>Streptophyta</taxon>
        <taxon>Embryophyta</taxon>
        <taxon>Tracheophyta</taxon>
        <taxon>Spermatophyta</taxon>
        <taxon>Magnoliopsida</taxon>
        <taxon>eudicotyledons</taxon>
        <taxon>Gunneridae</taxon>
        <taxon>Pentapetalae</taxon>
        <taxon>rosids</taxon>
        <taxon>fabids</taxon>
        <taxon>Rosales</taxon>
        <taxon>Rosaceae</taxon>
        <taxon>Rosoideae</taxon>
        <taxon>Rosoideae incertae sedis</taxon>
        <taxon>Rosa</taxon>
    </lineage>
</organism>
<dbReference type="Pfam" id="PF00560">
    <property type="entry name" value="LRR_1"/>
    <property type="match status" value="3"/>
</dbReference>
<comment type="caution">
    <text evidence="19">The sequence shown here is derived from an EMBL/GenBank/DDBJ whole genome shotgun (WGS) entry which is preliminary data.</text>
</comment>
<dbReference type="Pfam" id="PF07714">
    <property type="entry name" value="PK_Tyr_Ser-Thr"/>
    <property type="match status" value="1"/>
</dbReference>
<dbReference type="PANTHER" id="PTHR45974:SF266">
    <property type="entry name" value="LEUCINE-RICH REPEAT RECEPTOR PROTEIN KINASE HPCA1"/>
    <property type="match status" value="1"/>
</dbReference>
<keyword evidence="7" id="KW-0732">Signal</keyword>
<reference evidence="19 20" key="1">
    <citation type="journal article" date="2018" name="Nat. Genet.">
        <title>The Rosa genome provides new insights in the design of modern roses.</title>
        <authorList>
            <person name="Bendahmane M."/>
        </authorList>
    </citation>
    <scope>NUCLEOTIDE SEQUENCE [LARGE SCALE GENOMIC DNA]</scope>
    <source>
        <strain evidence="20">cv. Old Blush</strain>
    </source>
</reference>
<dbReference type="PROSITE" id="PS00107">
    <property type="entry name" value="PROTEIN_KINASE_ATP"/>
    <property type="match status" value="1"/>
</dbReference>
<evidence type="ECO:0000313" key="19">
    <source>
        <dbReference type="EMBL" id="PRQ32072.1"/>
    </source>
</evidence>
<evidence type="ECO:0000256" key="15">
    <source>
        <dbReference type="ARBA" id="ARBA00023180"/>
    </source>
</evidence>
<evidence type="ECO:0000256" key="10">
    <source>
        <dbReference type="ARBA" id="ARBA00022777"/>
    </source>
</evidence>
<evidence type="ECO:0000256" key="16">
    <source>
        <dbReference type="PROSITE-ProRule" id="PRU10141"/>
    </source>
</evidence>
<dbReference type="InterPro" id="IPR011009">
    <property type="entry name" value="Kinase-like_dom_sf"/>
</dbReference>
<evidence type="ECO:0000256" key="4">
    <source>
        <dbReference type="ARBA" id="ARBA00022614"/>
    </source>
</evidence>
<gene>
    <name evidence="19" type="ORF">RchiOBHm_Chr5g0042311</name>
</gene>
<dbReference type="PANTHER" id="PTHR45974">
    <property type="entry name" value="RECEPTOR-LIKE PROTEIN 55"/>
    <property type="match status" value="1"/>
</dbReference>
<keyword evidence="11 16" id="KW-0067">ATP-binding</keyword>
<dbReference type="GO" id="GO:0016020">
    <property type="term" value="C:membrane"/>
    <property type="evidence" value="ECO:0007669"/>
    <property type="project" value="UniProtKB-SubCell"/>
</dbReference>
<dbReference type="InterPro" id="IPR032675">
    <property type="entry name" value="LRR_dom_sf"/>
</dbReference>
<evidence type="ECO:0000256" key="9">
    <source>
        <dbReference type="ARBA" id="ARBA00022741"/>
    </source>
</evidence>
<dbReference type="PROSITE" id="PS50011">
    <property type="entry name" value="PROTEIN_KINASE_DOM"/>
    <property type="match status" value="1"/>
</dbReference>
<keyword evidence="10" id="KW-0418">Kinase</keyword>
<name>A0A2P6QD20_ROSCH</name>
<dbReference type="SUPFAM" id="SSF52058">
    <property type="entry name" value="L domain-like"/>
    <property type="match status" value="1"/>
</dbReference>
<keyword evidence="12 17" id="KW-1133">Transmembrane helix</keyword>
<feature type="binding site" evidence="16">
    <location>
        <position position="579"/>
    </location>
    <ligand>
        <name>ATP</name>
        <dbReference type="ChEBI" id="CHEBI:30616"/>
    </ligand>
</feature>
<dbReference type="Gene3D" id="3.80.10.10">
    <property type="entry name" value="Ribonuclease Inhibitor"/>
    <property type="match status" value="2"/>
</dbReference>
<evidence type="ECO:0000259" key="18">
    <source>
        <dbReference type="PROSITE" id="PS50011"/>
    </source>
</evidence>
<evidence type="ECO:0000256" key="5">
    <source>
        <dbReference type="ARBA" id="ARBA00022679"/>
    </source>
</evidence>
<dbReference type="AlphaFoldDB" id="A0A2P6QD20"/>
<dbReference type="Gramene" id="PRQ32072">
    <property type="protein sequence ID" value="PRQ32072"/>
    <property type="gene ID" value="RchiOBHm_Chr5g0042311"/>
</dbReference>
<dbReference type="Gene3D" id="1.10.510.10">
    <property type="entry name" value="Transferase(Phosphotransferase) domain 1"/>
    <property type="match status" value="1"/>
</dbReference>
<keyword evidence="6 17" id="KW-0812">Transmembrane</keyword>
<keyword evidence="9 16" id="KW-0547">Nucleotide-binding</keyword>
<evidence type="ECO:0000256" key="11">
    <source>
        <dbReference type="ARBA" id="ARBA00022840"/>
    </source>
</evidence>
<dbReference type="FunFam" id="3.80.10.10:FF:000542">
    <property type="entry name" value="Leucine-rich repeat protein kinase family protein"/>
    <property type="match status" value="1"/>
</dbReference>
<evidence type="ECO:0000256" key="7">
    <source>
        <dbReference type="ARBA" id="ARBA00022729"/>
    </source>
</evidence>
<dbReference type="InterPro" id="IPR008271">
    <property type="entry name" value="Ser/Thr_kinase_AS"/>
</dbReference>
<keyword evidence="5 19" id="KW-0808">Transferase</keyword>
<evidence type="ECO:0000256" key="6">
    <source>
        <dbReference type="ARBA" id="ARBA00022692"/>
    </source>
</evidence>
<keyword evidence="8" id="KW-0677">Repeat</keyword>
<feature type="domain" description="Protein kinase" evidence="18">
    <location>
        <begin position="551"/>
        <end position="825"/>
    </location>
</feature>
<dbReference type="Proteomes" id="UP000238479">
    <property type="component" value="Chromosome 5"/>
</dbReference>
<dbReference type="SUPFAM" id="SSF56112">
    <property type="entry name" value="Protein kinase-like (PK-like)"/>
    <property type="match status" value="1"/>
</dbReference>
<evidence type="ECO:0000256" key="8">
    <source>
        <dbReference type="ARBA" id="ARBA00022737"/>
    </source>
</evidence>
<evidence type="ECO:0000256" key="1">
    <source>
        <dbReference type="ARBA" id="ARBA00004479"/>
    </source>
</evidence>
<evidence type="ECO:0000256" key="17">
    <source>
        <dbReference type="SAM" id="Phobius"/>
    </source>
</evidence>
<dbReference type="EMBL" id="PDCK01000043">
    <property type="protein sequence ID" value="PRQ32072.1"/>
    <property type="molecule type" value="Genomic_DNA"/>
</dbReference>
<dbReference type="GO" id="GO:0004674">
    <property type="term" value="F:protein serine/threonine kinase activity"/>
    <property type="evidence" value="ECO:0007669"/>
    <property type="project" value="UniProtKB-KW"/>
</dbReference>
<keyword evidence="4" id="KW-0433">Leucine-rich repeat</keyword>
<keyword evidence="14" id="KW-0675">Receptor</keyword>
<dbReference type="PROSITE" id="PS00108">
    <property type="entry name" value="PROTEIN_KINASE_ST"/>
    <property type="match status" value="1"/>
</dbReference>
<keyword evidence="15" id="KW-0325">Glycoprotein</keyword>
<dbReference type="Gene3D" id="3.30.200.20">
    <property type="entry name" value="Phosphorylase Kinase, domain 1"/>
    <property type="match status" value="1"/>
</dbReference>
<proteinExistence type="predicted"/>
<dbReference type="InterPro" id="IPR017441">
    <property type="entry name" value="Protein_kinase_ATP_BS"/>
</dbReference>
<dbReference type="OMA" id="MYAIRQK"/>
<feature type="transmembrane region" description="Helical" evidence="17">
    <location>
        <begin position="483"/>
        <end position="507"/>
    </location>
</feature>
<keyword evidence="3" id="KW-0723">Serine/threonine-protein kinase</keyword>
<accession>A0A2P6QD20</accession>
<protein>
    <recommendedName>
        <fullName evidence="2">non-specific serine/threonine protein kinase</fullName>
        <ecNumber evidence="2">2.7.11.1</ecNumber>
    </recommendedName>
</protein>
<evidence type="ECO:0000256" key="2">
    <source>
        <dbReference type="ARBA" id="ARBA00012513"/>
    </source>
</evidence>